<dbReference type="SUPFAM" id="SSF51735">
    <property type="entry name" value="NAD(P)-binding Rossmann-fold domains"/>
    <property type="match status" value="2"/>
</dbReference>
<dbReference type="Gene3D" id="3.40.50.720">
    <property type="entry name" value="NAD(P)-binding Rossmann-like Domain"/>
    <property type="match status" value="2"/>
</dbReference>
<sequence length="610" mass="68489">MTYRQRLSLFIFIDSCIILSSIFIGQSLVASAINVPVYPTLIMVSAIMTSHLFYSYRLNLYRKAWEYASIGELILILKTVTYSSLTTAGIHYFFFQTIYPRLMMVIWMMNLLVIGGSRFVWRIYRDNYLNQSEISKRTLIIGAGAAGTMIARQLQNNRDTDLLPVAFIDDSAKKQRLDILGIPVVAGTNEIQKYVKKLDIDNIIIAIPSLSRRGIQNISKECAKTDAKTQILPMLEDLVTGKVSVTQFRDVNVEDLLGRDPVDLDINQISDYVNNQVVLVTGAGGSIGSEISRQIVKFKPNQLILLGHGENSIHAIEMELKENYKDLGIDIRTEIADIQDDQRMIDIFNFYRPDVVYHAAAHKHVPLMERNPQEAVKNNIIGTFNLAKAASWSNTERFVMISSDKAVNPTSVMGATKRLAEIIIQNMNKVSETKFVAVRFGNVLGSRGSVIPIFTKQIEKGGPVKVTHPDMVRFFMTIPEASSLVIQAGALTKGGEIFVLDMGEPVKIVDLAENLIKLSGHSIDEIGVEFTGIRPGEKLYEELLKDEEIEKEQVYPKIHLGRAADIVMDDIEEMIDKYQHLDKDTLRKQLLFLANKKGLSRPESPVSITS</sequence>
<dbReference type="InterPro" id="IPR036291">
    <property type="entry name" value="NAD(P)-bd_dom_sf"/>
</dbReference>
<dbReference type="OrthoDB" id="9803111at2"/>
<keyword evidence="2" id="KW-1133">Transmembrane helix</keyword>
<dbReference type="CDD" id="cd05237">
    <property type="entry name" value="UDP_invert_4-6DH_SDR_e"/>
    <property type="match status" value="1"/>
</dbReference>
<dbReference type="PANTHER" id="PTHR43318:SF1">
    <property type="entry name" value="POLYSACCHARIDE BIOSYNTHESIS PROTEIN EPSC-RELATED"/>
    <property type="match status" value="1"/>
</dbReference>
<feature type="transmembrane region" description="Helical" evidence="2">
    <location>
        <begin position="75"/>
        <end position="95"/>
    </location>
</feature>
<evidence type="ECO:0000259" key="3">
    <source>
        <dbReference type="Pfam" id="PF02719"/>
    </source>
</evidence>
<evidence type="ECO:0000313" key="4">
    <source>
        <dbReference type="EMBL" id="MYL69896.1"/>
    </source>
</evidence>
<gene>
    <name evidence="4" type="ORF">GLW00_03485</name>
</gene>
<dbReference type="EMBL" id="WMFA01000001">
    <property type="protein sequence ID" value="MYL69896.1"/>
    <property type="molecule type" value="Genomic_DNA"/>
</dbReference>
<dbReference type="RefSeq" id="WP_160911262.1">
    <property type="nucleotide sequence ID" value="NZ_WMFA01000001.1"/>
</dbReference>
<feature type="transmembrane region" description="Helical" evidence="2">
    <location>
        <begin position="7"/>
        <end position="29"/>
    </location>
</feature>
<keyword evidence="2" id="KW-0472">Membrane</keyword>
<dbReference type="Pfam" id="PF13727">
    <property type="entry name" value="CoA_binding_3"/>
    <property type="match status" value="1"/>
</dbReference>
<feature type="domain" description="Polysaccharide biosynthesis protein CapD-like" evidence="3">
    <location>
        <begin position="278"/>
        <end position="559"/>
    </location>
</feature>
<dbReference type="Pfam" id="PF02719">
    <property type="entry name" value="Polysacc_synt_2"/>
    <property type="match status" value="1"/>
</dbReference>
<comment type="caution">
    <text evidence="4">The sequence shown here is derived from an EMBL/GenBank/DDBJ whole genome shotgun (WGS) entry which is preliminary data.</text>
</comment>
<accession>A0A845F857</accession>
<dbReference type="InterPro" id="IPR003869">
    <property type="entry name" value="Polysac_CapD-like"/>
</dbReference>
<dbReference type="GeneID" id="78006038"/>
<dbReference type="Proteomes" id="UP000450457">
    <property type="component" value="Unassembled WGS sequence"/>
</dbReference>
<protein>
    <submittedName>
        <fullName evidence="4">NAD-dependent epimerase/dehydratase family protein</fullName>
    </submittedName>
</protein>
<evidence type="ECO:0000256" key="1">
    <source>
        <dbReference type="ARBA" id="ARBA00007430"/>
    </source>
</evidence>
<comment type="similarity">
    <text evidence="1">Belongs to the polysaccharide synthase family.</text>
</comment>
<evidence type="ECO:0000256" key="2">
    <source>
        <dbReference type="SAM" id="Phobius"/>
    </source>
</evidence>
<dbReference type="PANTHER" id="PTHR43318">
    <property type="entry name" value="UDP-N-ACETYLGLUCOSAMINE 4,6-DEHYDRATASE"/>
    <property type="match status" value="1"/>
</dbReference>
<dbReference type="AlphaFoldDB" id="A0A845F857"/>
<reference evidence="4 5" key="1">
    <citation type="submission" date="2019-11" db="EMBL/GenBank/DDBJ databases">
        <title>Genome sequences of 17 halophilic strains isolated from different environments.</title>
        <authorList>
            <person name="Furrow R.E."/>
        </authorList>
    </citation>
    <scope>NUCLEOTIDE SEQUENCE [LARGE SCALE GENOMIC DNA]</scope>
    <source>
        <strain evidence="4 5">SL-4</strain>
    </source>
</reference>
<keyword evidence="2" id="KW-0812">Transmembrane</keyword>
<dbReference type="InterPro" id="IPR051203">
    <property type="entry name" value="Polysaccharide_Synthase-Rel"/>
</dbReference>
<evidence type="ECO:0000313" key="5">
    <source>
        <dbReference type="Proteomes" id="UP000450457"/>
    </source>
</evidence>
<feature type="transmembrane region" description="Helical" evidence="2">
    <location>
        <begin position="101"/>
        <end position="121"/>
    </location>
</feature>
<name>A0A845F857_9BACI</name>
<proteinExistence type="inferred from homology"/>
<organism evidence="4 5">
    <name type="scientific">Halobacillus litoralis</name>
    <dbReference type="NCBI Taxonomy" id="45668"/>
    <lineage>
        <taxon>Bacteria</taxon>
        <taxon>Bacillati</taxon>
        <taxon>Bacillota</taxon>
        <taxon>Bacilli</taxon>
        <taxon>Bacillales</taxon>
        <taxon>Bacillaceae</taxon>
        <taxon>Halobacillus</taxon>
    </lineage>
</organism>
<feature type="transmembrane region" description="Helical" evidence="2">
    <location>
        <begin position="35"/>
        <end position="54"/>
    </location>
</feature>